<dbReference type="GO" id="GO:0006508">
    <property type="term" value="P:proteolysis"/>
    <property type="evidence" value="ECO:0007669"/>
    <property type="project" value="UniProtKB-UniRule"/>
</dbReference>
<evidence type="ECO:0000313" key="2">
    <source>
        <dbReference type="EMBL" id="PKZ29840.1"/>
    </source>
</evidence>
<gene>
    <name evidence="1" type="primary">clpS</name>
    <name evidence="2" type="ORF">CYJ41_02820</name>
</gene>
<dbReference type="InterPro" id="IPR022935">
    <property type="entry name" value="ClpS"/>
</dbReference>
<dbReference type="PANTHER" id="PTHR33473:SF19">
    <property type="entry name" value="ATP-DEPENDENT CLP PROTEASE ADAPTER PROTEIN CLPS"/>
    <property type="match status" value="1"/>
</dbReference>
<dbReference type="InterPro" id="IPR014719">
    <property type="entry name" value="Ribosomal_bL12_C/ClpS-like"/>
</dbReference>
<dbReference type="RefSeq" id="WP_081755355.1">
    <property type="nucleotide sequence ID" value="NZ_BQNW01000001.1"/>
</dbReference>
<evidence type="ECO:0000256" key="1">
    <source>
        <dbReference type="HAMAP-Rule" id="MF_00302"/>
    </source>
</evidence>
<organism evidence="2 3">
    <name type="scientific">Campylobacter ureolyticus</name>
    <dbReference type="NCBI Taxonomy" id="827"/>
    <lineage>
        <taxon>Bacteria</taxon>
        <taxon>Pseudomonadati</taxon>
        <taxon>Campylobacterota</taxon>
        <taxon>Epsilonproteobacteria</taxon>
        <taxon>Campylobacterales</taxon>
        <taxon>Campylobacteraceae</taxon>
        <taxon>Campylobacter</taxon>
    </lineage>
</organism>
<protein>
    <recommendedName>
        <fullName evidence="1">ATP-dependent Clp protease adapter protein ClpS</fullName>
    </recommendedName>
</protein>
<dbReference type="Pfam" id="PF02617">
    <property type="entry name" value="ClpS"/>
    <property type="match status" value="1"/>
</dbReference>
<proteinExistence type="inferred from homology"/>
<accession>A0A2I1NBW9</accession>
<dbReference type="PANTHER" id="PTHR33473">
    <property type="entry name" value="ATP-DEPENDENT CLP PROTEASE ADAPTER PROTEIN CLPS1, CHLOROPLASTIC"/>
    <property type="match status" value="1"/>
</dbReference>
<dbReference type="EMBL" id="PKHU01000002">
    <property type="protein sequence ID" value="PKZ29840.1"/>
    <property type="molecule type" value="Genomic_DNA"/>
</dbReference>
<keyword evidence="2" id="KW-0378">Hydrolase</keyword>
<dbReference type="AlphaFoldDB" id="A0A2I1NBW9"/>
<dbReference type="SUPFAM" id="SSF54736">
    <property type="entry name" value="ClpS-like"/>
    <property type="match status" value="1"/>
</dbReference>
<reference evidence="2 3" key="1">
    <citation type="submission" date="2017-12" db="EMBL/GenBank/DDBJ databases">
        <title>Phylogenetic diversity of female urinary microbiome.</title>
        <authorList>
            <person name="Thomas-White K."/>
            <person name="Wolfe A.J."/>
        </authorList>
    </citation>
    <scope>NUCLEOTIDE SEQUENCE [LARGE SCALE GENOMIC DNA]</scope>
    <source>
        <strain evidence="2 3">UMB0112</strain>
    </source>
</reference>
<dbReference type="Gene3D" id="3.30.1390.10">
    <property type="match status" value="1"/>
</dbReference>
<name>A0A2I1NBW9_9BACT</name>
<dbReference type="HAMAP" id="MF_00302">
    <property type="entry name" value="ClpS"/>
    <property type="match status" value="1"/>
</dbReference>
<sequence>MILKELTMQEVKTNEVVETKDKKELFFPTLYDVILHNDDKTTMDFVVDIIVQIFNKSTDEAVNLMLKIHNQGLAVCGTYTKEIALTKQNEVLMASKVANFPLKCTVKEKR</sequence>
<evidence type="ECO:0000313" key="3">
    <source>
        <dbReference type="Proteomes" id="UP000234639"/>
    </source>
</evidence>
<dbReference type="Proteomes" id="UP000234639">
    <property type="component" value="Unassembled WGS sequence"/>
</dbReference>
<keyword evidence="2" id="KW-0645">Protease</keyword>
<comment type="similarity">
    <text evidence="1">Belongs to the ClpS family.</text>
</comment>
<comment type="function">
    <text evidence="1">Involved in the modulation of the specificity of the ClpAP-mediated ATP-dependent protein degradation.</text>
</comment>
<comment type="caution">
    <text evidence="2">The sequence shown here is derived from an EMBL/GenBank/DDBJ whole genome shotgun (WGS) entry which is preliminary data.</text>
</comment>
<comment type="subunit">
    <text evidence="1">Binds to the N-terminal domain of the chaperone ClpA.</text>
</comment>
<dbReference type="GO" id="GO:0008233">
    <property type="term" value="F:peptidase activity"/>
    <property type="evidence" value="ECO:0007669"/>
    <property type="project" value="UniProtKB-KW"/>
</dbReference>
<dbReference type="GO" id="GO:0030163">
    <property type="term" value="P:protein catabolic process"/>
    <property type="evidence" value="ECO:0007669"/>
    <property type="project" value="InterPro"/>
</dbReference>
<dbReference type="InterPro" id="IPR003769">
    <property type="entry name" value="ClpS_core"/>
</dbReference>